<dbReference type="SMART" id="SM00409">
    <property type="entry name" value="IG"/>
    <property type="match status" value="2"/>
</dbReference>
<evidence type="ECO:0000259" key="5">
    <source>
        <dbReference type="PROSITE" id="PS50835"/>
    </source>
</evidence>
<feature type="transmembrane region" description="Helical" evidence="3">
    <location>
        <begin position="205"/>
        <end position="224"/>
    </location>
</feature>
<evidence type="ECO:0000256" key="3">
    <source>
        <dbReference type="SAM" id="Phobius"/>
    </source>
</evidence>
<dbReference type="AlphaFoldDB" id="A0AAQ6IRT7"/>
<dbReference type="GO" id="GO:0009897">
    <property type="term" value="C:external side of plasma membrane"/>
    <property type="evidence" value="ECO:0007669"/>
    <property type="project" value="TreeGrafter"/>
</dbReference>
<reference evidence="6" key="2">
    <citation type="submission" date="2025-08" db="UniProtKB">
        <authorList>
            <consortium name="Ensembl"/>
        </authorList>
    </citation>
    <scope>IDENTIFICATION</scope>
</reference>
<name>A0AAQ6IRT7_ANATE</name>
<keyword evidence="1 4" id="KW-0732">Signal</keyword>
<dbReference type="Ensembl" id="ENSATET00000076017.1">
    <property type="protein sequence ID" value="ENSATEP00000076697.1"/>
    <property type="gene ID" value="ENSATEG00000033472.1"/>
</dbReference>
<dbReference type="InterPro" id="IPR007110">
    <property type="entry name" value="Ig-like_dom"/>
</dbReference>
<keyword evidence="7" id="KW-1185">Reference proteome</keyword>
<reference evidence="6" key="3">
    <citation type="submission" date="2025-09" db="UniProtKB">
        <authorList>
            <consortium name="Ensembl"/>
        </authorList>
    </citation>
    <scope>IDENTIFICATION</scope>
</reference>
<keyword evidence="3" id="KW-1133">Transmembrane helix</keyword>
<dbReference type="PANTHER" id="PTHR11481:SF64">
    <property type="entry name" value="FC RECEPTOR-LIKE PROTEIN 4"/>
    <property type="match status" value="1"/>
</dbReference>
<dbReference type="InterPro" id="IPR050488">
    <property type="entry name" value="Ig_Fc_receptor"/>
</dbReference>
<dbReference type="Pfam" id="PF13927">
    <property type="entry name" value="Ig_3"/>
    <property type="match status" value="1"/>
</dbReference>
<reference evidence="6 7" key="1">
    <citation type="submission" date="2021-04" db="EMBL/GenBank/DDBJ databases">
        <authorList>
            <consortium name="Wellcome Sanger Institute Data Sharing"/>
        </authorList>
    </citation>
    <scope>NUCLEOTIDE SEQUENCE [LARGE SCALE GENOMIC DNA]</scope>
</reference>
<evidence type="ECO:0000256" key="1">
    <source>
        <dbReference type="ARBA" id="ARBA00022729"/>
    </source>
</evidence>
<dbReference type="GeneTree" id="ENSGT01150000287737"/>
<dbReference type="PROSITE" id="PS50835">
    <property type="entry name" value="IG_LIKE"/>
    <property type="match status" value="2"/>
</dbReference>
<dbReference type="Proteomes" id="UP000265040">
    <property type="component" value="Chromosome 18"/>
</dbReference>
<evidence type="ECO:0000256" key="4">
    <source>
        <dbReference type="SAM" id="SignalP"/>
    </source>
</evidence>
<evidence type="ECO:0000313" key="7">
    <source>
        <dbReference type="Proteomes" id="UP000265040"/>
    </source>
</evidence>
<keyword evidence="2" id="KW-1015">Disulfide bond</keyword>
<dbReference type="InterPro" id="IPR003599">
    <property type="entry name" value="Ig_sub"/>
</dbReference>
<dbReference type="GO" id="GO:0006955">
    <property type="term" value="P:immune response"/>
    <property type="evidence" value="ECO:0007669"/>
    <property type="project" value="TreeGrafter"/>
</dbReference>
<dbReference type="InterPro" id="IPR013783">
    <property type="entry name" value="Ig-like_fold"/>
</dbReference>
<accession>A0AAQ6IRT7</accession>
<evidence type="ECO:0000256" key="2">
    <source>
        <dbReference type="ARBA" id="ARBA00023157"/>
    </source>
</evidence>
<feature type="domain" description="Ig-like" evidence="5">
    <location>
        <begin position="30"/>
        <end position="99"/>
    </location>
</feature>
<feature type="signal peptide" evidence="4">
    <location>
        <begin position="1"/>
        <end position="19"/>
    </location>
</feature>
<feature type="chain" id="PRO_5043893785" description="Ig-like domain-containing protein" evidence="4">
    <location>
        <begin position="20"/>
        <end position="234"/>
    </location>
</feature>
<proteinExistence type="predicted"/>
<dbReference type="Pfam" id="PF13895">
    <property type="entry name" value="Ig_2"/>
    <property type="match status" value="1"/>
</dbReference>
<dbReference type="SUPFAM" id="SSF48726">
    <property type="entry name" value="Immunoglobulin"/>
    <property type="match status" value="2"/>
</dbReference>
<dbReference type="Gene3D" id="2.60.40.10">
    <property type="entry name" value="Immunoglobulins"/>
    <property type="match status" value="2"/>
</dbReference>
<sequence length="234" mass="27102">MHNFVVIFLFLLVLDAVLTVDPNWSSFFTGESVTFICDMKEGNDTDWKYRWNIDGGRIVWYTLHKRYTLQGLYTGDSGRYQCIGFHKRSNDTKTSNSISLTVLGESSMPTVTLDPNWSLIYTEMITVRCEIQGGDTEWEYEWETTSSIKPSNQNEFRISSASSSHSGNYRCKGRKKNAQYKTTEWSDFIKLPVNNSKSSFMSFKLKILFLCSFLFIFIFQLFVCDQHVKSMSAK</sequence>
<organism evidence="6 7">
    <name type="scientific">Anabas testudineus</name>
    <name type="common">Climbing perch</name>
    <name type="synonym">Anthias testudineus</name>
    <dbReference type="NCBI Taxonomy" id="64144"/>
    <lineage>
        <taxon>Eukaryota</taxon>
        <taxon>Metazoa</taxon>
        <taxon>Chordata</taxon>
        <taxon>Craniata</taxon>
        <taxon>Vertebrata</taxon>
        <taxon>Euteleostomi</taxon>
        <taxon>Actinopterygii</taxon>
        <taxon>Neopterygii</taxon>
        <taxon>Teleostei</taxon>
        <taxon>Neoteleostei</taxon>
        <taxon>Acanthomorphata</taxon>
        <taxon>Anabantaria</taxon>
        <taxon>Anabantiformes</taxon>
        <taxon>Anabantoidei</taxon>
        <taxon>Anabantidae</taxon>
        <taxon>Anabas</taxon>
    </lineage>
</organism>
<keyword evidence="3" id="KW-0472">Membrane</keyword>
<feature type="domain" description="Ig-like" evidence="5">
    <location>
        <begin position="109"/>
        <end position="171"/>
    </location>
</feature>
<keyword evidence="3" id="KW-0812">Transmembrane</keyword>
<dbReference type="InterPro" id="IPR036179">
    <property type="entry name" value="Ig-like_dom_sf"/>
</dbReference>
<evidence type="ECO:0000313" key="6">
    <source>
        <dbReference type="Ensembl" id="ENSATEP00000076697.1"/>
    </source>
</evidence>
<dbReference type="PANTHER" id="PTHR11481">
    <property type="entry name" value="IMMUNOGLOBULIN FC RECEPTOR"/>
    <property type="match status" value="1"/>
</dbReference>
<dbReference type="GO" id="GO:0007166">
    <property type="term" value="P:cell surface receptor signaling pathway"/>
    <property type="evidence" value="ECO:0007669"/>
    <property type="project" value="TreeGrafter"/>
</dbReference>
<protein>
    <recommendedName>
        <fullName evidence="5">Ig-like domain-containing protein</fullName>
    </recommendedName>
</protein>
<dbReference type="GO" id="GO:0004888">
    <property type="term" value="F:transmembrane signaling receptor activity"/>
    <property type="evidence" value="ECO:0007669"/>
    <property type="project" value="TreeGrafter"/>
</dbReference>